<organism evidence="4 5">
    <name type="scientific">Nocardioides marmotae</name>
    <dbReference type="NCBI Taxonomy" id="2663857"/>
    <lineage>
        <taxon>Bacteria</taxon>
        <taxon>Bacillati</taxon>
        <taxon>Actinomycetota</taxon>
        <taxon>Actinomycetes</taxon>
        <taxon>Propionibacteriales</taxon>
        <taxon>Nocardioidaceae</taxon>
        <taxon>Nocardioides</taxon>
    </lineage>
</organism>
<gene>
    <name evidence="4" type="primary">otsB</name>
    <name evidence="4" type="ORF">GGQ22_12645</name>
</gene>
<comment type="caution">
    <text evidence="4">The sequence shown here is derived from an EMBL/GenBank/DDBJ whole genome shotgun (WGS) entry which is preliminary data.</text>
</comment>
<dbReference type="AlphaFoldDB" id="A0A6I3JCS9"/>
<keyword evidence="3" id="KW-0460">Magnesium</keyword>
<dbReference type="UniPathway" id="UPA00299"/>
<dbReference type="Gene3D" id="3.30.70.1020">
    <property type="entry name" value="Trehalose-6-phosphate phosphatase related protein, domain 2"/>
    <property type="match status" value="1"/>
</dbReference>
<reference evidence="4 5" key="1">
    <citation type="submission" date="2019-10" db="EMBL/GenBank/DDBJ databases">
        <title>Nocardioides novel species isolated from the excrement of Marmot.</title>
        <authorList>
            <person name="Zhang G."/>
        </authorList>
    </citation>
    <scope>NUCLEOTIDE SEQUENCE [LARGE SCALE GENOMIC DNA]</scope>
    <source>
        <strain evidence="5">zg-579</strain>
    </source>
</reference>
<keyword evidence="5" id="KW-1185">Reference proteome</keyword>
<name>A0A6I3JCS9_9ACTN</name>
<dbReference type="InterPro" id="IPR044651">
    <property type="entry name" value="OTSB-like"/>
</dbReference>
<dbReference type="InterPro" id="IPR023214">
    <property type="entry name" value="HAD_sf"/>
</dbReference>
<keyword evidence="3" id="KW-0479">Metal-binding</keyword>
<comment type="function">
    <text evidence="2 3">Removes the phosphate from trehalose 6-phosphate to produce free trehalose.</text>
</comment>
<evidence type="ECO:0000313" key="4">
    <source>
        <dbReference type="EMBL" id="MTB95928.1"/>
    </source>
</evidence>
<comment type="catalytic activity">
    <reaction evidence="3">
        <text>alpha,alpha-trehalose 6-phosphate + H2O = alpha,alpha-trehalose + phosphate</text>
        <dbReference type="Rhea" id="RHEA:23420"/>
        <dbReference type="ChEBI" id="CHEBI:15377"/>
        <dbReference type="ChEBI" id="CHEBI:16551"/>
        <dbReference type="ChEBI" id="CHEBI:43474"/>
        <dbReference type="ChEBI" id="CHEBI:58429"/>
        <dbReference type="EC" id="3.1.3.12"/>
    </reaction>
</comment>
<dbReference type="PANTHER" id="PTHR43768">
    <property type="entry name" value="TREHALOSE 6-PHOSPHATE PHOSPHATASE"/>
    <property type="match status" value="1"/>
</dbReference>
<dbReference type="Proteomes" id="UP000433406">
    <property type="component" value="Unassembled WGS sequence"/>
</dbReference>
<dbReference type="InterPro" id="IPR003337">
    <property type="entry name" value="Trehalose_PPase"/>
</dbReference>
<sequence length="284" mass="30125">MEFTSAEGEQKYAALVRAADRAVIGLDFDGTLSPIVDDPTRAHIHPDAPEVLVDLAQVVAAVAVVTGRPARQALDLGGLEEVGNAIGEAGKELYLFGQYGNERWSSTRRRIVSPRPPHGLATFLRDLPRALRRADAADAWVEDKGLAHAVHTRRLPDPEGAFERLLPVLRDLAARNGLVLEPGRNVIEVRAPGMDKGKAVDTLAAEVGAGGFLFAGDDLGDLEAFDAVTALGKDGMPTLLVCSASDEVSALVDRADVVVHGPEGVLGLLRRLTADARAADARSR</sequence>
<dbReference type="NCBIfam" id="TIGR00685">
    <property type="entry name" value="T6PP"/>
    <property type="match status" value="1"/>
</dbReference>
<protein>
    <recommendedName>
        <fullName evidence="3">Trehalose 6-phosphate phosphatase</fullName>
        <ecNumber evidence="3">3.1.3.12</ecNumber>
    </recommendedName>
</protein>
<proteinExistence type="inferred from homology"/>
<dbReference type="Pfam" id="PF02358">
    <property type="entry name" value="Trehalose_PPase"/>
    <property type="match status" value="1"/>
</dbReference>
<comment type="similarity">
    <text evidence="3">Belongs to the trehalose phosphatase family.</text>
</comment>
<dbReference type="EMBL" id="WLCI01000013">
    <property type="protein sequence ID" value="MTB95928.1"/>
    <property type="molecule type" value="Genomic_DNA"/>
</dbReference>
<evidence type="ECO:0000256" key="1">
    <source>
        <dbReference type="ARBA" id="ARBA00022801"/>
    </source>
</evidence>
<dbReference type="GO" id="GO:0046872">
    <property type="term" value="F:metal ion binding"/>
    <property type="evidence" value="ECO:0007669"/>
    <property type="project" value="UniProtKB-KW"/>
</dbReference>
<dbReference type="SUPFAM" id="SSF56784">
    <property type="entry name" value="HAD-like"/>
    <property type="match status" value="1"/>
</dbReference>
<dbReference type="GO" id="GO:0004805">
    <property type="term" value="F:trehalose-phosphatase activity"/>
    <property type="evidence" value="ECO:0007669"/>
    <property type="project" value="UniProtKB-EC"/>
</dbReference>
<comment type="cofactor">
    <cofactor evidence="3">
        <name>Mg(2+)</name>
        <dbReference type="ChEBI" id="CHEBI:18420"/>
    </cofactor>
</comment>
<accession>A0A6I3JCS9</accession>
<dbReference type="InterPro" id="IPR036412">
    <property type="entry name" value="HAD-like_sf"/>
</dbReference>
<evidence type="ECO:0000313" key="5">
    <source>
        <dbReference type="Proteomes" id="UP000433406"/>
    </source>
</evidence>
<dbReference type="EC" id="3.1.3.12" evidence="3"/>
<evidence type="ECO:0000256" key="3">
    <source>
        <dbReference type="RuleBase" id="RU361117"/>
    </source>
</evidence>
<keyword evidence="1 3" id="KW-0378">Hydrolase</keyword>
<dbReference type="Gene3D" id="3.40.50.1000">
    <property type="entry name" value="HAD superfamily/HAD-like"/>
    <property type="match status" value="1"/>
</dbReference>
<evidence type="ECO:0000256" key="2">
    <source>
        <dbReference type="ARBA" id="ARBA00024179"/>
    </source>
</evidence>
<dbReference type="PANTHER" id="PTHR43768:SF3">
    <property type="entry name" value="TREHALOSE 6-PHOSPHATE PHOSPHATASE"/>
    <property type="match status" value="1"/>
</dbReference>
<dbReference type="RefSeq" id="WP_154615405.1">
    <property type="nucleotide sequence ID" value="NZ_CP053660.1"/>
</dbReference>
<dbReference type="GO" id="GO:0005992">
    <property type="term" value="P:trehalose biosynthetic process"/>
    <property type="evidence" value="ECO:0007669"/>
    <property type="project" value="UniProtKB-UniPathway"/>
</dbReference>
<comment type="pathway">
    <text evidence="3">Glycan biosynthesis; trehalose biosynthesis.</text>
</comment>